<proteinExistence type="predicted"/>
<protein>
    <recommendedName>
        <fullName evidence="3">Chromo domain-containing protein</fullName>
    </recommendedName>
</protein>
<evidence type="ECO:0000256" key="2">
    <source>
        <dbReference type="SAM" id="MobiDB-lite"/>
    </source>
</evidence>
<name>A0A3N4IL85_ASCIM</name>
<dbReference type="InterPro" id="IPR016197">
    <property type="entry name" value="Chromo-like_dom_sf"/>
</dbReference>
<dbReference type="EMBL" id="ML119656">
    <property type="protein sequence ID" value="RPA84900.1"/>
    <property type="molecule type" value="Genomic_DNA"/>
</dbReference>
<sequence length="223" mass="25249">MERLWGRNQSLESQVGTGQNPGPPPPVEVEGQEEYEVQSIEDSKIDHGTLLYRVRWKGWADLTWDGTIWRTPLLLAHSTRSIQTNQGHTLPIPKPTQNKTGTQIIKGVVLSRPPQGLAFLFRCFNPLASLCLPHQHIWYPLPDPHPLLSSSCSFSQTSNLQSCCSTRSIGPSDEGRCLWECITQFTEYTYESTRPFRPSVYLRPSNQHTITPQHQQPSIPPHS</sequence>
<accession>A0A3N4IL85</accession>
<evidence type="ECO:0000313" key="4">
    <source>
        <dbReference type="EMBL" id="RPA84900.1"/>
    </source>
</evidence>
<evidence type="ECO:0000259" key="3">
    <source>
        <dbReference type="PROSITE" id="PS50013"/>
    </source>
</evidence>
<dbReference type="Proteomes" id="UP000275078">
    <property type="component" value="Unassembled WGS sequence"/>
</dbReference>
<feature type="domain" description="Chromo" evidence="3">
    <location>
        <begin position="35"/>
        <end position="65"/>
    </location>
</feature>
<dbReference type="GO" id="GO:0006338">
    <property type="term" value="P:chromatin remodeling"/>
    <property type="evidence" value="ECO:0007669"/>
    <property type="project" value="UniProtKB-ARBA"/>
</dbReference>
<dbReference type="PROSITE" id="PS50013">
    <property type="entry name" value="CHROMO_2"/>
    <property type="match status" value="1"/>
</dbReference>
<gene>
    <name evidence="4" type="ORF">BJ508DRAFT_19925</name>
</gene>
<organism evidence="4 5">
    <name type="scientific">Ascobolus immersus RN42</name>
    <dbReference type="NCBI Taxonomy" id="1160509"/>
    <lineage>
        <taxon>Eukaryota</taxon>
        <taxon>Fungi</taxon>
        <taxon>Dikarya</taxon>
        <taxon>Ascomycota</taxon>
        <taxon>Pezizomycotina</taxon>
        <taxon>Pezizomycetes</taxon>
        <taxon>Pezizales</taxon>
        <taxon>Ascobolaceae</taxon>
        <taxon>Ascobolus</taxon>
    </lineage>
</organism>
<evidence type="ECO:0000256" key="1">
    <source>
        <dbReference type="ARBA" id="ARBA00011353"/>
    </source>
</evidence>
<comment type="subunit">
    <text evidence="1">Component of the NuA4 histone acetyltransferase complex.</text>
</comment>
<dbReference type="InterPro" id="IPR000953">
    <property type="entry name" value="Chromo/chromo_shadow_dom"/>
</dbReference>
<reference evidence="4 5" key="1">
    <citation type="journal article" date="2018" name="Nat. Ecol. Evol.">
        <title>Pezizomycetes genomes reveal the molecular basis of ectomycorrhizal truffle lifestyle.</title>
        <authorList>
            <person name="Murat C."/>
            <person name="Payen T."/>
            <person name="Noel B."/>
            <person name="Kuo A."/>
            <person name="Morin E."/>
            <person name="Chen J."/>
            <person name="Kohler A."/>
            <person name="Krizsan K."/>
            <person name="Balestrini R."/>
            <person name="Da Silva C."/>
            <person name="Montanini B."/>
            <person name="Hainaut M."/>
            <person name="Levati E."/>
            <person name="Barry K.W."/>
            <person name="Belfiori B."/>
            <person name="Cichocki N."/>
            <person name="Clum A."/>
            <person name="Dockter R.B."/>
            <person name="Fauchery L."/>
            <person name="Guy J."/>
            <person name="Iotti M."/>
            <person name="Le Tacon F."/>
            <person name="Lindquist E.A."/>
            <person name="Lipzen A."/>
            <person name="Malagnac F."/>
            <person name="Mello A."/>
            <person name="Molinier V."/>
            <person name="Miyauchi S."/>
            <person name="Poulain J."/>
            <person name="Riccioni C."/>
            <person name="Rubini A."/>
            <person name="Sitrit Y."/>
            <person name="Splivallo R."/>
            <person name="Traeger S."/>
            <person name="Wang M."/>
            <person name="Zifcakova L."/>
            <person name="Wipf D."/>
            <person name="Zambonelli A."/>
            <person name="Paolocci F."/>
            <person name="Nowrousian M."/>
            <person name="Ottonello S."/>
            <person name="Baldrian P."/>
            <person name="Spatafora J.W."/>
            <person name="Henrissat B."/>
            <person name="Nagy L.G."/>
            <person name="Aury J.M."/>
            <person name="Wincker P."/>
            <person name="Grigoriev I.V."/>
            <person name="Bonfante P."/>
            <person name="Martin F.M."/>
        </authorList>
    </citation>
    <scope>NUCLEOTIDE SEQUENCE [LARGE SCALE GENOMIC DNA]</scope>
    <source>
        <strain evidence="4 5">RN42</strain>
    </source>
</reference>
<dbReference type="AlphaFoldDB" id="A0A3N4IL85"/>
<dbReference type="SUPFAM" id="SSF54160">
    <property type="entry name" value="Chromo domain-like"/>
    <property type="match status" value="1"/>
</dbReference>
<evidence type="ECO:0000313" key="5">
    <source>
        <dbReference type="Proteomes" id="UP000275078"/>
    </source>
</evidence>
<dbReference type="Gene3D" id="2.40.50.40">
    <property type="match status" value="1"/>
</dbReference>
<dbReference type="CDD" id="cd00024">
    <property type="entry name" value="CD_CSD"/>
    <property type="match status" value="1"/>
</dbReference>
<feature type="region of interest" description="Disordered" evidence="2">
    <location>
        <begin position="1"/>
        <end position="31"/>
    </location>
</feature>
<keyword evidence="5" id="KW-1185">Reference proteome</keyword>